<organism evidence="2 3">
    <name type="scientific">Gracilibacillus kekensis</name>
    <dbReference type="NCBI Taxonomy" id="1027249"/>
    <lineage>
        <taxon>Bacteria</taxon>
        <taxon>Bacillati</taxon>
        <taxon>Bacillota</taxon>
        <taxon>Bacilli</taxon>
        <taxon>Bacillales</taxon>
        <taxon>Bacillaceae</taxon>
        <taxon>Gracilibacillus</taxon>
    </lineage>
</organism>
<gene>
    <name evidence="2" type="ORF">SAMN05216179_2299</name>
</gene>
<keyword evidence="1" id="KW-1133">Transmembrane helix</keyword>
<dbReference type="STRING" id="1027249.SAMN05216179_2299"/>
<keyword evidence="1" id="KW-0472">Membrane</keyword>
<accession>A0A1M7PL57</accession>
<keyword evidence="3" id="KW-1185">Reference proteome</keyword>
<sequence length="109" mass="12313">MNIVAKIRKKASERNKKFLVLDILLTLLVLYLAIHVLFISISGLVNPNTTDDSPTLLSSVMFFCLGLTYVVRVIEMIVTGKKEYFVLSTFTAAFIISVSVFMMVLEYIK</sequence>
<feature type="transmembrane region" description="Helical" evidence="1">
    <location>
        <begin position="20"/>
        <end position="41"/>
    </location>
</feature>
<evidence type="ECO:0000313" key="2">
    <source>
        <dbReference type="EMBL" id="SHN17758.1"/>
    </source>
</evidence>
<dbReference type="EMBL" id="FRCZ01000004">
    <property type="protein sequence ID" value="SHN17758.1"/>
    <property type="molecule type" value="Genomic_DNA"/>
</dbReference>
<feature type="transmembrane region" description="Helical" evidence="1">
    <location>
        <begin position="53"/>
        <end position="72"/>
    </location>
</feature>
<proteinExistence type="predicted"/>
<evidence type="ECO:0000313" key="3">
    <source>
        <dbReference type="Proteomes" id="UP000184184"/>
    </source>
</evidence>
<reference evidence="2 3" key="1">
    <citation type="submission" date="2016-11" db="EMBL/GenBank/DDBJ databases">
        <authorList>
            <person name="Jaros S."/>
            <person name="Januszkiewicz K."/>
            <person name="Wedrychowicz H."/>
        </authorList>
    </citation>
    <scope>NUCLEOTIDE SEQUENCE [LARGE SCALE GENOMIC DNA]</scope>
    <source>
        <strain evidence="2 3">CGMCC 1.10681</strain>
    </source>
</reference>
<dbReference type="AlphaFoldDB" id="A0A1M7PL57"/>
<keyword evidence="1" id="KW-0812">Transmembrane</keyword>
<feature type="transmembrane region" description="Helical" evidence="1">
    <location>
        <begin position="84"/>
        <end position="105"/>
    </location>
</feature>
<name>A0A1M7PL57_9BACI</name>
<evidence type="ECO:0000256" key="1">
    <source>
        <dbReference type="SAM" id="Phobius"/>
    </source>
</evidence>
<dbReference type="Proteomes" id="UP000184184">
    <property type="component" value="Unassembled WGS sequence"/>
</dbReference>
<protein>
    <submittedName>
        <fullName evidence="2">Uncharacterized protein</fullName>
    </submittedName>
</protein>